<comment type="caution">
    <text evidence="3">The sequence shown here is derived from an EMBL/GenBank/DDBJ whole genome shotgun (WGS) entry which is preliminary data.</text>
</comment>
<organism evidence="3 4">
    <name type="scientific">Candidatus Giovannonibacteria bacterium GW2011_GWA2_44_26</name>
    <dbReference type="NCBI Taxonomy" id="1618648"/>
    <lineage>
        <taxon>Bacteria</taxon>
        <taxon>Candidatus Giovannoniibacteriota</taxon>
    </lineage>
</organism>
<dbReference type="Gene3D" id="3.40.50.720">
    <property type="entry name" value="NAD(P)-binding Rossmann-like Domain"/>
    <property type="match status" value="2"/>
</dbReference>
<dbReference type="PANTHER" id="PTHR43000">
    <property type="entry name" value="DTDP-D-GLUCOSE 4,6-DEHYDRATASE-RELATED"/>
    <property type="match status" value="1"/>
</dbReference>
<name>A0A0G1IVK7_9BACT</name>
<protein>
    <submittedName>
        <fullName evidence="3">UDP-glucose 4-epimerase</fullName>
    </submittedName>
</protein>
<dbReference type="Proteomes" id="UP000033945">
    <property type="component" value="Unassembled WGS sequence"/>
</dbReference>
<accession>A0A0G1IVK7</accession>
<dbReference type="InterPro" id="IPR001509">
    <property type="entry name" value="Epimerase_deHydtase"/>
</dbReference>
<dbReference type="Pfam" id="PF01370">
    <property type="entry name" value="Epimerase"/>
    <property type="match status" value="1"/>
</dbReference>
<gene>
    <name evidence="3" type="ORF">UW55_C0003G0014</name>
</gene>
<comment type="similarity">
    <text evidence="1">Belongs to the NAD(P)-dependent epimerase/dehydratase family.</text>
</comment>
<evidence type="ECO:0000259" key="2">
    <source>
        <dbReference type="Pfam" id="PF01370"/>
    </source>
</evidence>
<dbReference type="SUPFAM" id="SSF51735">
    <property type="entry name" value="NAD(P)-binding Rossmann-fold domains"/>
    <property type="match status" value="1"/>
</dbReference>
<evidence type="ECO:0000313" key="3">
    <source>
        <dbReference type="EMBL" id="KKT63446.1"/>
    </source>
</evidence>
<evidence type="ECO:0000313" key="4">
    <source>
        <dbReference type="Proteomes" id="UP000033945"/>
    </source>
</evidence>
<sequence>MKILLFGGAGFIGEYLAKNLAGRDGCELKIIDRYSKERGKDLDVEMIVVLTQPGSPVSDILIPAITASKKLKKIVYLSTLLIYPDSSEKQDENIQPDPKTEYERNKYQEELMLEKAAKKIGCQLCIARLSNVYGDVKNRGIINYIILSAIKGNLLTVYGDKDKKIRDYIFIEDAANLLEFLIFYKQQNLKEIFNICTGSAYSIQELIDMAERVTGRKINFEKGAPTLEKLINIGDNQKILALSHYKLKYNLAHGLKKTYKNYLRTV</sequence>
<proteinExistence type="inferred from homology"/>
<feature type="domain" description="NAD-dependent epimerase/dehydratase" evidence="2">
    <location>
        <begin position="68"/>
        <end position="196"/>
    </location>
</feature>
<dbReference type="InterPro" id="IPR036291">
    <property type="entry name" value="NAD(P)-bd_dom_sf"/>
</dbReference>
<dbReference type="AlphaFoldDB" id="A0A0G1IVK7"/>
<dbReference type="EMBL" id="LCIT01000003">
    <property type="protein sequence ID" value="KKT63446.1"/>
    <property type="molecule type" value="Genomic_DNA"/>
</dbReference>
<reference evidence="3 4" key="1">
    <citation type="journal article" date="2015" name="Nature">
        <title>rRNA introns, odd ribosomes, and small enigmatic genomes across a large radiation of phyla.</title>
        <authorList>
            <person name="Brown C.T."/>
            <person name="Hug L.A."/>
            <person name="Thomas B.C."/>
            <person name="Sharon I."/>
            <person name="Castelle C.J."/>
            <person name="Singh A."/>
            <person name="Wilkins M.J."/>
            <person name="Williams K.H."/>
            <person name="Banfield J.F."/>
        </authorList>
    </citation>
    <scope>NUCLEOTIDE SEQUENCE [LARGE SCALE GENOMIC DNA]</scope>
</reference>
<evidence type="ECO:0000256" key="1">
    <source>
        <dbReference type="ARBA" id="ARBA00007637"/>
    </source>
</evidence>